<evidence type="ECO:0000256" key="4">
    <source>
        <dbReference type="ARBA" id="ARBA00022786"/>
    </source>
</evidence>
<keyword evidence="3" id="KW-0808">Transferase</keyword>
<dbReference type="Gene3D" id="3.30.1460.50">
    <property type="match status" value="1"/>
</dbReference>
<proteinExistence type="inferred from homology"/>
<protein>
    <recommendedName>
        <fullName evidence="2">Ubiquitin-like-conjugating enzyme ATG10</fullName>
    </recommendedName>
    <alternativeName>
        <fullName evidence="6">Autophagy-related protein 10</fullName>
    </alternativeName>
</protein>
<dbReference type="PANTHER" id="PTHR14957">
    <property type="entry name" value="UBIQUITIN-LIKE-CONJUGATING ENZYME ATG10"/>
    <property type="match status" value="1"/>
</dbReference>
<dbReference type="InterPro" id="IPR007135">
    <property type="entry name" value="Atg3/Atg10"/>
</dbReference>
<dbReference type="Pfam" id="PF03987">
    <property type="entry name" value="Autophagy_act_C"/>
    <property type="match status" value="1"/>
</dbReference>
<dbReference type="eggNOG" id="KOG4741">
    <property type="taxonomic scope" value="Eukaryota"/>
</dbReference>
<comment type="similarity">
    <text evidence="1">Belongs to the ATG10 family.</text>
</comment>
<dbReference type="PANTHER" id="PTHR14957:SF1">
    <property type="entry name" value="UBIQUITIN-LIKE-CONJUGATING ENZYME ATG10"/>
    <property type="match status" value="1"/>
</dbReference>
<dbReference type="GO" id="GO:0019787">
    <property type="term" value="F:ubiquitin-like protein transferase activity"/>
    <property type="evidence" value="ECO:0000318"/>
    <property type="project" value="GO_Central"/>
</dbReference>
<dbReference type="AlphaFoldDB" id="B9SMR7"/>
<evidence type="ECO:0000256" key="6">
    <source>
        <dbReference type="ARBA" id="ARBA00029833"/>
    </source>
</evidence>
<gene>
    <name evidence="7" type="ORF">RCOM_1628250</name>
</gene>
<evidence type="ECO:0000256" key="1">
    <source>
        <dbReference type="ARBA" id="ARBA00005696"/>
    </source>
</evidence>
<name>B9SMR7_RICCO</name>
<dbReference type="InParanoid" id="B9SMR7"/>
<reference evidence="8" key="1">
    <citation type="journal article" date="2010" name="Nat. Biotechnol.">
        <title>Draft genome sequence of the oilseed species Ricinus communis.</title>
        <authorList>
            <person name="Chan A.P."/>
            <person name="Crabtree J."/>
            <person name="Zhao Q."/>
            <person name="Lorenzi H."/>
            <person name="Orvis J."/>
            <person name="Puiu D."/>
            <person name="Melake-Berhan A."/>
            <person name="Jones K.M."/>
            <person name="Redman J."/>
            <person name="Chen G."/>
            <person name="Cahoon E.B."/>
            <person name="Gedil M."/>
            <person name="Stanke M."/>
            <person name="Haas B.J."/>
            <person name="Wortman J.R."/>
            <person name="Fraser-Liggett C.M."/>
            <person name="Ravel J."/>
            <person name="Rabinowicz P.D."/>
        </authorList>
    </citation>
    <scope>NUCLEOTIDE SEQUENCE [LARGE SCALE GENOMIC DNA]</scope>
    <source>
        <strain evidence="8">cv. Hale</strain>
    </source>
</reference>
<keyword evidence="4" id="KW-0833">Ubl conjugation pathway</keyword>
<dbReference type="EMBL" id="EQ974037">
    <property type="protein sequence ID" value="EEF35130.1"/>
    <property type="molecule type" value="Genomic_DNA"/>
</dbReference>
<dbReference type="Proteomes" id="UP000008311">
    <property type="component" value="Unassembled WGS sequence"/>
</dbReference>
<dbReference type="FunCoup" id="B9SMR7">
    <property type="interactions" value="775"/>
</dbReference>
<keyword evidence="5" id="KW-0072">Autophagy</keyword>
<evidence type="ECO:0000256" key="2">
    <source>
        <dbReference type="ARBA" id="ARBA00021099"/>
    </source>
</evidence>
<dbReference type="GO" id="GO:0044804">
    <property type="term" value="P:nucleophagy"/>
    <property type="evidence" value="ECO:0000318"/>
    <property type="project" value="GO_Central"/>
</dbReference>
<evidence type="ECO:0000256" key="5">
    <source>
        <dbReference type="ARBA" id="ARBA00023006"/>
    </source>
</evidence>
<evidence type="ECO:0000313" key="7">
    <source>
        <dbReference type="EMBL" id="EEF35130.1"/>
    </source>
</evidence>
<evidence type="ECO:0000313" key="8">
    <source>
        <dbReference type="Proteomes" id="UP000008311"/>
    </source>
</evidence>
<organism evidence="7 8">
    <name type="scientific">Ricinus communis</name>
    <name type="common">Castor bean</name>
    <dbReference type="NCBI Taxonomy" id="3988"/>
    <lineage>
        <taxon>Eukaryota</taxon>
        <taxon>Viridiplantae</taxon>
        <taxon>Streptophyta</taxon>
        <taxon>Embryophyta</taxon>
        <taxon>Tracheophyta</taxon>
        <taxon>Spermatophyta</taxon>
        <taxon>Magnoliopsida</taxon>
        <taxon>eudicotyledons</taxon>
        <taxon>Gunneridae</taxon>
        <taxon>Pentapetalae</taxon>
        <taxon>rosids</taxon>
        <taxon>fabids</taxon>
        <taxon>Malpighiales</taxon>
        <taxon>Euphorbiaceae</taxon>
        <taxon>Acalyphoideae</taxon>
        <taxon>Acalypheae</taxon>
        <taxon>Ricinus</taxon>
    </lineage>
</organism>
<sequence length="233" mass="26978">MEVDSYWDGTLSLKQFIAAAHTFAEKWKRINSASPPWSWINAPKRPYVASQQVEGFLSLEKMCLPVLENYYDNSDCTREEEVNFSGKEEAIDDDATLVYSSHHQVHYYDFHIVYSNSYRVPVLYFRGYCSDGRPLQLNEIEKDLPTCSAKVLLESKWTFITQEEHPYLNRPWHKLHPCGTSEWMRLLFLGDAVSAEKRVAIELYLVSWFSVAGQVISLRIPIEMVNDHTVSDG</sequence>
<dbReference type="GO" id="GO:0061723">
    <property type="term" value="P:glycophagy"/>
    <property type="evidence" value="ECO:0000318"/>
    <property type="project" value="GO_Central"/>
</dbReference>
<dbReference type="GO" id="GO:0000045">
    <property type="term" value="P:autophagosome assembly"/>
    <property type="evidence" value="ECO:0000318"/>
    <property type="project" value="GO_Central"/>
</dbReference>
<dbReference type="GO" id="GO:0000407">
    <property type="term" value="C:phagophore assembly site"/>
    <property type="evidence" value="ECO:0000318"/>
    <property type="project" value="GO_Central"/>
</dbReference>
<accession>B9SMR7</accession>
<dbReference type="STRING" id="3988.B9SMR7"/>
<keyword evidence="8" id="KW-1185">Reference proteome</keyword>
<evidence type="ECO:0000256" key="3">
    <source>
        <dbReference type="ARBA" id="ARBA00022679"/>
    </source>
</evidence>